<keyword evidence="1" id="KW-0732">Signal</keyword>
<dbReference type="Proteomes" id="UP000249239">
    <property type="component" value="Unassembled WGS sequence"/>
</dbReference>
<feature type="signal peptide" evidence="1">
    <location>
        <begin position="1"/>
        <end position="31"/>
    </location>
</feature>
<dbReference type="Gene3D" id="2.60.40.2370">
    <property type="entry name" value="NigD-like, C-terminal beta sandwich domain"/>
    <property type="match status" value="1"/>
</dbReference>
<proteinExistence type="predicted"/>
<accession>A0A2W7NPK2</accession>
<dbReference type="Pfam" id="PF17415">
    <property type="entry name" value="NigD_C"/>
    <property type="match status" value="1"/>
</dbReference>
<dbReference type="RefSeq" id="WP_170124206.1">
    <property type="nucleotide sequence ID" value="NZ_QKZK01000003.1"/>
</dbReference>
<keyword evidence="4" id="KW-1185">Reference proteome</keyword>
<name>A0A2W7NPK2_9BACT</name>
<reference evidence="3 4" key="1">
    <citation type="submission" date="2018-06" db="EMBL/GenBank/DDBJ databases">
        <title>Genomic Encyclopedia of Archaeal and Bacterial Type Strains, Phase II (KMG-II): from individual species to whole genera.</title>
        <authorList>
            <person name="Goeker M."/>
        </authorList>
    </citation>
    <scope>NUCLEOTIDE SEQUENCE [LARGE SCALE GENOMIC DNA]</scope>
    <source>
        <strain evidence="3 4">DSM 6779</strain>
    </source>
</reference>
<protein>
    <submittedName>
        <fullName evidence="3">NigD-like protein</fullName>
    </submittedName>
</protein>
<dbReference type="InterPro" id="IPR038143">
    <property type="entry name" value="NigD-like_C_dom_sf"/>
</dbReference>
<gene>
    <name evidence="3" type="ORF">LX69_00529</name>
</gene>
<evidence type="ECO:0000256" key="1">
    <source>
        <dbReference type="SAM" id="SignalP"/>
    </source>
</evidence>
<sequence length="238" mass="26986">MKRNHEKFIKRSFIALMLLLTIHLLPSCVDLDDNDTKISYVAIGNVIDETSGLKISTDSLLVLYSSTKPTGMTIKSGDRVRVIFNIIGEGGTELGYDKRIAIEEMAIITVGNVLMVDEAGRDTLKDNTINLQGCWVAGEYLNTDITYLGSGSVRHDFYLGYDPMQQNIEGKPVLRLYHDHNNDNSSYGYTYYTLRSFKLSEYNWPTTPPHQFVLRYKNSNSETKDIELSYDPMVKATE</sequence>
<dbReference type="AlphaFoldDB" id="A0A2W7NPK2"/>
<evidence type="ECO:0000313" key="3">
    <source>
        <dbReference type="EMBL" id="PZX20077.1"/>
    </source>
</evidence>
<comment type="caution">
    <text evidence="3">The sequence shown here is derived from an EMBL/GenBank/DDBJ whole genome shotgun (WGS) entry which is preliminary data.</text>
</comment>
<dbReference type="InterPro" id="IPR035376">
    <property type="entry name" value="NigD_C"/>
</dbReference>
<evidence type="ECO:0000313" key="4">
    <source>
        <dbReference type="Proteomes" id="UP000249239"/>
    </source>
</evidence>
<feature type="domain" description="NigD-like C-terminal" evidence="2">
    <location>
        <begin position="113"/>
        <end position="230"/>
    </location>
</feature>
<feature type="chain" id="PRO_5016022975" evidence="1">
    <location>
        <begin position="32"/>
        <end position="238"/>
    </location>
</feature>
<dbReference type="EMBL" id="QKZK01000003">
    <property type="protein sequence ID" value="PZX20077.1"/>
    <property type="molecule type" value="Genomic_DNA"/>
</dbReference>
<evidence type="ECO:0000259" key="2">
    <source>
        <dbReference type="Pfam" id="PF17415"/>
    </source>
</evidence>
<organism evidence="3 4">
    <name type="scientific">Breznakibacter xylanolyticus</name>
    <dbReference type="NCBI Taxonomy" id="990"/>
    <lineage>
        <taxon>Bacteria</taxon>
        <taxon>Pseudomonadati</taxon>
        <taxon>Bacteroidota</taxon>
        <taxon>Bacteroidia</taxon>
        <taxon>Marinilabiliales</taxon>
        <taxon>Marinilabiliaceae</taxon>
        <taxon>Breznakibacter</taxon>
    </lineage>
</organism>